<feature type="compositionally biased region" description="Polar residues" evidence="6">
    <location>
        <begin position="27"/>
        <end position="49"/>
    </location>
</feature>
<evidence type="ECO:0000256" key="5">
    <source>
        <dbReference type="ARBA" id="ARBA00023088"/>
    </source>
</evidence>
<dbReference type="EMBL" id="JAASUB010000007">
    <property type="protein sequence ID" value="MBC1509731.1"/>
    <property type="molecule type" value="Genomic_DNA"/>
</dbReference>
<keyword evidence="4 8" id="KW-0732">Signal</keyword>
<evidence type="ECO:0000256" key="6">
    <source>
        <dbReference type="SAM" id="MobiDB-lite"/>
    </source>
</evidence>
<reference evidence="12 13" key="1">
    <citation type="submission" date="2020-03" db="EMBL/GenBank/DDBJ databases">
        <title>Soil Listeria distribution.</title>
        <authorList>
            <person name="Liao J."/>
            <person name="Wiedmann M."/>
        </authorList>
    </citation>
    <scope>NUCLEOTIDE SEQUENCE [LARGE SCALE GENOMIC DNA]</scope>
    <source>
        <strain evidence="11 13">FSL L7-1515</strain>
        <strain evidence="10 12">FSL L7-1554</strain>
    </source>
</reference>
<evidence type="ECO:0000259" key="9">
    <source>
        <dbReference type="PROSITE" id="PS50847"/>
    </source>
</evidence>
<evidence type="ECO:0000313" key="13">
    <source>
        <dbReference type="Proteomes" id="UP000587800"/>
    </source>
</evidence>
<evidence type="ECO:0000313" key="10">
    <source>
        <dbReference type="EMBL" id="MBC1487444.1"/>
    </source>
</evidence>
<proteinExistence type="predicted"/>
<comment type="subcellular location">
    <subcellularLocation>
        <location evidence="1">Secreted</location>
        <location evidence="1">Cell wall</location>
        <topology evidence="1">Peptidoglycan-anchor</topology>
    </subcellularLocation>
</comment>
<name>A0A7X1C7P0_9LIST</name>
<feature type="domain" description="Gram-positive cocci surface proteins LPxTG" evidence="9">
    <location>
        <begin position="279"/>
        <end position="311"/>
    </location>
</feature>
<dbReference type="AlphaFoldDB" id="A0A7X1C7P0"/>
<feature type="region of interest" description="Disordered" evidence="6">
    <location>
        <begin position="27"/>
        <end position="71"/>
    </location>
</feature>
<evidence type="ECO:0000256" key="7">
    <source>
        <dbReference type="SAM" id="Phobius"/>
    </source>
</evidence>
<keyword evidence="3" id="KW-0964">Secreted</keyword>
<feature type="region of interest" description="Disordered" evidence="6">
    <location>
        <begin position="254"/>
        <end position="282"/>
    </location>
</feature>
<evidence type="ECO:0000256" key="8">
    <source>
        <dbReference type="SAM" id="SignalP"/>
    </source>
</evidence>
<gene>
    <name evidence="10" type="ORF">HCJ38_00155</name>
    <name evidence="11" type="ORF">HCJ59_07485</name>
</gene>
<evidence type="ECO:0000313" key="11">
    <source>
        <dbReference type="EMBL" id="MBC1509731.1"/>
    </source>
</evidence>
<keyword evidence="7" id="KW-0812">Transmembrane</keyword>
<evidence type="ECO:0000256" key="4">
    <source>
        <dbReference type="ARBA" id="ARBA00022729"/>
    </source>
</evidence>
<comment type="caution">
    <text evidence="10">The sequence shown here is derived from an EMBL/GenBank/DDBJ whole genome shotgun (WGS) entry which is preliminary data.</text>
</comment>
<dbReference type="Pfam" id="PF00746">
    <property type="entry name" value="Gram_pos_anchor"/>
    <property type="match status" value="1"/>
</dbReference>
<feature type="chain" id="PRO_5038635845" evidence="8">
    <location>
        <begin position="24"/>
        <end position="311"/>
    </location>
</feature>
<dbReference type="RefSeq" id="WP_185380370.1">
    <property type="nucleotide sequence ID" value="NZ_JAASTW010000001.1"/>
</dbReference>
<evidence type="ECO:0000313" key="12">
    <source>
        <dbReference type="Proteomes" id="UP000561617"/>
    </source>
</evidence>
<evidence type="ECO:0000256" key="2">
    <source>
        <dbReference type="ARBA" id="ARBA00022512"/>
    </source>
</evidence>
<dbReference type="InterPro" id="IPR019931">
    <property type="entry name" value="LPXTG_anchor"/>
</dbReference>
<dbReference type="NCBIfam" id="TIGR01167">
    <property type="entry name" value="LPXTG_anchor"/>
    <property type="match status" value="1"/>
</dbReference>
<sequence length="311" mass="33963">MNKFRGLVVLALLTCLITPFSLAASAETNENGNNQPSTEEQTMDSNENTVPEVESKTTEPVKETATPETPQTTIDITDSTEVYTYEQNSDIKLTDFTATLSEYTGTELSNYRLAEDVSLTTADAGLQDVTLLGDTKDGETTAVKLNYLVKAPVATLSVTNLNFDLETKIFSGKTKPFASVYMSSPEDENFGEGRVDADKDGNFYASWATTPKEITTYAFDEAGNFSKEVTYTVPAKKENEEAVQVPEKVKKIENNNSVKSVTTATSEEPKKEAASKSELPSTGDQGVEWIFVVIGAIVVLIAIVLLRKRKK</sequence>
<feature type="signal peptide" evidence="8">
    <location>
        <begin position="1"/>
        <end position="23"/>
    </location>
</feature>
<dbReference type="PROSITE" id="PS50847">
    <property type="entry name" value="GRAM_POS_ANCHORING"/>
    <property type="match status" value="1"/>
</dbReference>
<protein>
    <submittedName>
        <fullName evidence="10">LPXTG cell wall anchor domain-containing protein</fullName>
    </submittedName>
</protein>
<keyword evidence="2" id="KW-0134">Cell wall</keyword>
<feature type="compositionally biased region" description="Basic and acidic residues" evidence="6">
    <location>
        <begin position="53"/>
        <end position="62"/>
    </location>
</feature>
<keyword evidence="7" id="KW-1133">Transmembrane helix</keyword>
<evidence type="ECO:0000256" key="1">
    <source>
        <dbReference type="ARBA" id="ARBA00004168"/>
    </source>
</evidence>
<organism evidence="10 12">
    <name type="scientific">Listeria immobilis</name>
    <dbReference type="NCBI Taxonomy" id="2713502"/>
    <lineage>
        <taxon>Bacteria</taxon>
        <taxon>Bacillati</taxon>
        <taxon>Bacillota</taxon>
        <taxon>Bacilli</taxon>
        <taxon>Bacillales</taxon>
        <taxon>Listeriaceae</taxon>
        <taxon>Listeria</taxon>
    </lineage>
</organism>
<dbReference type="Proteomes" id="UP000561617">
    <property type="component" value="Unassembled WGS sequence"/>
</dbReference>
<feature type="transmembrane region" description="Helical" evidence="7">
    <location>
        <begin position="289"/>
        <end position="306"/>
    </location>
</feature>
<evidence type="ECO:0000256" key="3">
    <source>
        <dbReference type="ARBA" id="ARBA00022525"/>
    </source>
</evidence>
<keyword evidence="7" id="KW-0472">Membrane</keyword>
<keyword evidence="13" id="KW-1185">Reference proteome</keyword>
<dbReference type="Proteomes" id="UP000587800">
    <property type="component" value="Unassembled WGS sequence"/>
</dbReference>
<accession>A0A7X1C7P0</accession>
<dbReference type="EMBL" id="JAASTW010000001">
    <property type="protein sequence ID" value="MBC1487444.1"/>
    <property type="molecule type" value="Genomic_DNA"/>
</dbReference>
<keyword evidence="5" id="KW-0572">Peptidoglycan-anchor</keyword>